<keyword evidence="2" id="KW-1185">Reference proteome</keyword>
<dbReference type="Proteomes" id="UP000244523">
    <property type="component" value="Unassembled WGS sequence"/>
</dbReference>
<protein>
    <submittedName>
        <fullName evidence="1">Uncharacterized protein</fullName>
    </submittedName>
</protein>
<accession>A0A2T6KMH1</accession>
<dbReference type="AlphaFoldDB" id="A0A2T6KMH1"/>
<evidence type="ECO:0000313" key="1">
    <source>
        <dbReference type="EMBL" id="PUB17374.1"/>
    </source>
</evidence>
<dbReference type="EMBL" id="QBUD01000002">
    <property type="protein sequence ID" value="PUB17374.1"/>
    <property type="molecule type" value="Genomic_DNA"/>
</dbReference>
<evidence type="ECO:0000313" key="2">
    <source>
        <dbReference type="Proteomes" id="UP000244523"/>
    </source>
</evidence>
<reference evidence="1 2" key="1">
    <citation type="submission" date="2018-04" db="EMBL/GenBank/DDBJ databases">
        <title>Genomic Encyclopedia of Archaeal and Bacterial Type Strains, Phase II (KMG-II): from individual species to whole genera.</title>
        <authorList>
            <person name="Goeker M."/>
        </authorList>
    </citation>
    <scope>NUCLEOTIDE SEQUENCE [LARGE SCALE GENOMIC DNA]</scope>
    <source>
        <strain evidence="1 2">DSM 29955</strain>
    </source>
</reference>
<proteinExistence type="predicted"/>
<gene>
    <name evidence="1" type="ORF">C8N45_102386</name>
</gene>
<sequence length="134" mass="14683">MQVQKAFEPLKVDEERACFIVQSCPISSGRQHSVCACDKGIGMAVYRVMVGLKSVKTTCDARIILANIGEKLSVFNGVMFVSSIDRSIAKIRNDRLIFVRCDRVINERFGPFLTGRQGCDVTSVAGPARSGSDH</sequence>
<organism evidence="1 2">
    <name type="scientific">Yoonia sediminilitoris</name>
    <dbReference type="NCBI Taxonomy" id="1286148"/>
    <lineage>
        <taxon>Bacteria</taxon>
        <taxon>Pseudomonadati</taxon>
        <taxon>Pseudomonadota</taxon>
        <taxon>Alphaproteobacteria</taxon>
        <taxon>Rhodobacterales</taxon>
        <taxon>Paracoccaceae</taxon>
        <taxon>Yoonia</taxon>
    </lineage>
</organism>
<name>A0A2T6KMH1_9RHOB</name>
<comment type="caution">
    <text evidence="1">The sequence shown here is derived from an EMBL/GenBank/DDBJ whole genome shotgun (WGS) entry which is preliminary data.</text>
</comment>